<dbReference type="Proteomes" id="UP001218246">
    <property type="component" value="Unassembled WGS sequence"/>
</dbReference>
<comment type="caution">
    <text evidence="3">The sequence shown here is derived from an EMBL/GenBank/DDBJ whole genome shotgun (WGS) entry which is preliminary data.</text>
</comment>
<feature type="transmembrane region" description="Helical" evidence="1">
    <location>
        <begin position="215"/>
        <end position="233"/>
    </location>
</feature>
<keyword evidence="4" id="KW-1185">Reference proteome</keyword>
<protein>
    <recommendedName>
        <fullName evidence="5">DUF3153 domain-containing protein</fullName>
    </recommendedName>
</protein>
<gene>
    <name evidence="3" type="ORF">P6P90_09870</name>
</gene>
<accession>A0ABT6H4L2</accession>
<evidence type="ECO:0000256" key="1">
    <source>
        <dbReference type="SAM" id="Phobius"/>
    </source>
</evidence>
<dbReference type="EMBL" id="JARULN010000007">
    <property type="protein sequence ID" value="MDG5754277.1"/>
    <property type="molecule type" value="Genomic_DNA"/>
</dbReference>
<dbReference type="RefSeq" id="WP_278018112.1">
    <property type="nucleotide sequence ID" value="NZ_JARRRY010000004.1"/>
</dbReference>
<evidence type="ECO:0000313" key="4">
    <source>
        <dbReference type="Proteomes" id="UP001218246"/>
    </source>
</evidence>
<feature type="signal peptide" evidence="2">
    <location>
        <begin position="1"/>
        <end position="18"/>
    </location>
</feature>
<keyword evidence="1" id="KW-1133">Transmembrane helix</keyword>
<name>A0ABT6H4L2_9BACI</name>
<feature type="chain" id="PRO_5046548210" description="DUF3153 domain-containing protein" evidence="2">
    <location>
        <begin position="19"/>
        <end position="242"/>
    </location>
</feature>
<evidence type="ECO:0008006" key="5">
    <source>
        <dbReference type="Google" id="ProtNLM"/>
    </source>
</evidence>
<proteinExistence type="predicted"/>
<organism evidence="3 4">
    <name type="scientific">Ectobacillus antri</name>
    <dbReference type="NCBI Taxonomy" id="2486280"/>
    <lineage>
        <taxon>Bacteria</taxon>
        <taxon>Bacillati</taxon>
        <taxon>Bacillota</taxon>
        <taxon>Bacilli</taxon>
        <taxon>Bacillales</taxon>
        <taxon>Bacillaceae</taxon>
        <taxon>Ectobacillus</taxon>
    </lineage>
</organism>
<dbReference type="PROSITE" id="PS51257">
    <property type="entry name" value="PROKAR_LIPOPROTEIN"/>
    <property type="match status" value="1"/>
</dbReference>
<reference evidence="3 4" key="1">
    <citation type="submission" date="2023-04" db="EMBL/GenBank/DDBJ databases">
        <title>Ectobacillus antri isolated from activated sludge.</title>
        <authorList>
            <person name="Yan P."/>
            <person name="Liu X."/>
        </authorList>
    </citation>
    <scope>NUCLEOTIDE SEQUENCE [LARGE SCALE GENOMIC DNA]</scope>
    <source>
        <strain evidence="3 4">C18H</strain>
    </source>
</reference>
<keyword evidence="1" id="KW-0812">Transmembrane</keyword>
<sequence length="242" mass="27970">MRYRVLLFICFIVLGGCAKGTANFTVHKNGSADATIQFALKQELKRYTADLNLFSSMQDVLRNQGFQIEAFDGPKEFGFKAKRHYHSLRELQGSEPTSIPASAKNRMVHVSYQEKQSLFFKTYRVRARVDLQPLYEDFLYTFTRKFQAADWTANYIGDELTKQFLLHVRVTLPIRASSSNATQVDKGGKALEWKMSLRKVNDLHVEIKVPRIRNFALAAGAGLLPLIIFFVWWKQRRLQKKK</sequence>
<keyword evidence="2" id="KW-0732">Signal</keyword>
<evidence type="ECO:0000313" key="3">
    <source>
        <dbReference type="EMBL" id="MDG5754277.1"/>
    </source>
</evidence>
<evidence type="ECO:0000256" key="2">
    <source>
        <dbReference type="SAM" id="SignalP"/>
    </source>
</evidence>
<keyword evidence="1" id="KW-0472">Membrane</keyword>